<feature type="transmembrane region" description="Helical" evidence="2">
    <location>
        <begin position="6"/>
        <end position="25"/>
    </location>
</feature>
<evidence type="ECO:0000256" key="2">
    <source>
        <dbReference type="SAM" id="Phobius"/>
    </source>
</evidence>
<dbReference type="AlphaFoldDB" id="A0A0W8IIQ5"/>
<keyword evidence="2" id="KW-0472">Membrane</keyword>
<accession>A0A0W8IIQ5</accession>
<keyword evidence="2" id="KW-0812">Transmembrane</keyword>
<reference evidence="4" key="1">
    <citation type="submission" date="2015-12" db="EMBL/GenBank/DDBJ databases">
        <authorList>
            <person name="Nair G.R."/>
            <person name="Kaur G."/>
            <person name="Mayilraj S."/>
        </authorList>
    </citation>
    <scope>NUCLEOTIDE SEQUENCE [LARGE SCALE GENOMIC DNA]</scope>
    <source>
        <strain evidence="4">CD08_7</strain>
    </source>
</reference>
<protein>
    <submittedName>
        <fullName evidence="3">Uncharacterized protein</fullName>
    </submittedName>
</protein>
<feature type="region of interest" description="Disordered" evidence="1">
    <location>
        <begin position="97"/>
        <end position="122"/>
    </location>
</feature>
<name>A0A0W8IIQ5_9MICC</name>
<dbReference type="EMBL" id="LQBM01000002">
    <property type="protein sequence ID" value="KUG59699.1"/>
    <property type="molecule type" value="Genomic_DNA"/>
</dbReference>
<keyword evidence="2" id="KW-1133">Transmembrane helix</keyword>
<evidence type="ECO:0000256" key="1">
    <source>
        <dbReference type="SAM" id="MobiDB-lite"/>
    </source>
</evidence>
<feature type="transmembrane region" description="Helical" evidence="2">
    <location>
        <begin position="46"/>
        <end position="65"/>
    </location>
</feature>
<comment type="caution">
    <text evidence="3">The sequence shown here is derived from an EMBL/GenBank/DDBJ whole genome shotgun (WGS) entry which is preliminary data.</text>
</comment>
<evidence type="ECO:0000313" key="3">
    <source>
        <dbReference type="EMBL" id="KUG59699.1"/>
    </source>
</evidence>
<dbReference type="Proteomes" id="UP000054023">
    <property type="component" value="Unassembled WGS sequence"/>
</dbReference>
<feature type="compositionally biased region" description="Low complexity" evidence="1">
    <location>
        <begin position="98"/>
        <end position="113"/>
    </location>
</feature>
<organism evidence="3 4">
    <name type="scientific">Nesterenkonia jeotgali</name>
    <dbReference type="NCBI Taxonomy" id="317018"/>
    <lineage>
        <taxon>Bacteria</taxon>
        <taxon>Bacillati</taxon>
        <taxon>Actinomycetota</taxon>
        <taxon>Actinomycetes</taxon>
        <taxon>Micrococcales</taxon>
        <taxon>Micrococcaceae</taxon>
        <taxon>Nesterenkonia</taxon>
    </lineage>
</organism>
<sequence>MDVLLPTLSLIIGAVLFTISFRMVSQANPSERIPQLWGRPARHPRRIHAVRAAAIGLLLLGVAGWSSTLGYAGLLLLLPAFLPVMIMNVLHNRRVARGQRGQQGHPAAQPAAADSPLGPGQR</sequence>
<evidence type="ECO:0000313" key="4">
    <source>
        <dbReference type="Proteomes" id="UP000054023"/>
    </source>
</evidence>
<feature type="transmembrane region" description="Helical" evidence="2">
    <location>
        <begin position="71"/>
        <end position="90"/>
    </location>
</feature>
<keyword evidence="4" id="KW-1185">Reference proteome</keyword>
<gene>
    <name evidence="3" type="ORF">AVL63_11395</name>
</gene>
<proteinExistence type="predicted"/>